<dbReference type="Proteomes" id="UP000238071">
    <property type="component" value="Unassembled WGS sequence"/>
</dbReference>
<sequence>MSRYIINSIMPLLVLLAAASLACIVGYFIFQGIDGQLPLSKIITKSTQLFLVLSIFPAVAYLKFNKSDLGFAARAVFLKQVLQGFGLGFITLMPIFITLYILGIDVVDQSEPWTAGFIVKKIMLSLLLALLIAAFEESVFRGVLLAGLKKNLPVIAAILISSIYYAALHFLDSKTEIPFQQAQLLSGFTLLGEALANVLSPKNASAFLSLLVVGAFLAVIRTQAKESLGLCIGCHAGWVWQIKMSGTLFNPNLNSEYLYLVSSYNYVVGPLVTGWLSTAIIGYYVYKKYSKSSFVQH</sequence>
<keyword evidence="1" id="KW-1133">Transmembrane helix</keyword>
<keyword evidence="1" id="KW-0812">Transmembrane</keyword>
<gene>
    <name evidence="3" type="ORF">B0F88_101164</name>
</gene>
<feature type="transmembrane region" description="Helical" evidence="1">
    <location>
        <begin position="122"/>
        <end position="140"/>
    </location>
</feature>
<evidence type="ECO:0000313" key="4">
    <source>
        <dbReference type="Proteomes" id="UP000238071"/>
    </source>
</evidence>
<dbReference type="PANTHER" id="PTHR39430">
    <property type="entry name" value="MEMBRANE-ASSOCIATED PROTEASE-RELATED"/>
    <property type="match status" value="1"/>
</dbReference>
<evidence type="ECO:0000313" key="3">
    <source>
        <dbReference type="EMBL" id="PPK73634.1"/>
    </source>
</evidence>
<dbReference type="Pfam" id="PF02517">
    <property type="entry name" value="Rce1-like"/>
    <property type="match status" value="1"/>
</dbReference>
<dbReference type="PANTHER" id="PTHR39430:SF1">
    <property type="entry name" value="PROTEASE"/>
    <property type="match status" value="1"/>
</dbReference>
<dbReference type="RefSeq" id="WP_104422038.1">
    <property type="nucleotide sequence ID" value="NZ_PTIY01000001.1"/>
</dbReference>
<accession>A0A2S6H826</accession>
<feature type="transmembrane region" description="Helical" evidence="1">
    <location>
        <begin position="82"/>
        <end position="102"/>
    </location>
</feature>
<dbReference type="PROSITE" id="PS51257">
    <property type="entry name" value="PROKAR_LIPOPROTEIN"/>
    <property type="match status" value="1"/>
</dbReference>
<dbReference type="OrthoDB" id="7057423at2"/>
<feature type="transmembrane region" description="Helical" evidence="1">
    <location>
        <begin position="12"/>
        <end position="30"/>
    </location>
</feature>
<dbReference type="InterPro" id="IPR003675">
    <property type="entry name" value="Rce1/LyrA-like_dom"/>
</dbReference>
<evidence type="ECO:0000259" key="2">
    <source>
        <dbReference type="Pfam" id="PF02517"/>
    </source>
</evidence>
<keyword evidence="1" id="KW-0472">Membrane</keyword>
<feature type="transmembrane region" description="Helical" evidence="1">
    <location>
        <begin position="264"/>
        <end position="286"/>
    </location>
</feature>
<comment type="caution">
    <text evidence="3">The sequence shown here is derived from an EMBL/GenBank/DDBJ whole genome shotgun (WGS) entry which is preliminary data.</text>
</comment>
<feature type="domain" description="CAAX prenyl protease 2/Lysostaphin resistance protein A-like" evidence="2">
    <location>
        <begin position="122"/>
        <end position="239"/>
    </location>
</feature>
<evidence type="ECO:0000256" key="1">
    <source>
        <dbReference type="SAM" id="Phobius"/>
    </source>
</evidence>
<dbReference type="GO" id="GO:0004175">
    <property type="term" value="F:endopeptidase activity"/>
    <property type="evidence" value="ECO:0007669"/>
    <property type="project" value="UniProtKB-ARBA"/>
</dbReference>
<name>A0A2S6H826_9GAMM</name>
<proteinExistence type="predicted"/>
<protein>
    <recommendedName>
        <fullName evidence="2">CAAX prenyl protease 2/Lysostaphin resistance protein A-like domain-containing protein</fullName>
    </recommendedName>
</protein>
<feature type="transmembrane region" description="Helical" evidence="1">
    <location>
        <begin position="227"/>
        <end position="244"/>
    </location>
</feature>
<organism evidence="3 4">
    <name type="scientific">Methylobacter tundripaludum</name>
    <dbReference type="NCBI Taxonomy" id="173365"/>
    <lineage>
        <taxon>Bacteria</taxon>
        <taxon>Pseudomonadati</taxon>
        <taxon>Pseudomonadota</taxon>
        <taxon>Gammaproteobacteria</taxon>
        <taxon>Methylococcales</taxon>
        <taxon>Methylococcaceae</taxon>
        <taxon>Methylobacter</taxon>
    </lineage>
</organism>
<dbReference type="EMBL" id="PTIY01000001">
    <property type="protein sequence ID" value="PPK73634.1"/>
    <property type="molecule type" value="Genomic_DNA"/>
</dbReference>
<feature type="transmembrane region" description="Helical" evidence="1">
    <location>
        <begin position="204"/>
        <end position="220"/>
    </location>
</feature>
<feature type="transmembrane region" description="Helical" evidence="1">
    <location>
        <begin position="42"/>
        <end position="62"/>
    </location>
</feature>
<dbReference type="GO" id="GO:0080120">
    <property type="term" value="P:CAAX-box protein maturation"/>
    <property type="evidence" value="ECO:0007669"/>
    <property type="project" value="UniProtKB-ARBA"/>
</dbReference>
<keyword evidence="4" id="KW-1185">Reference proteome</keyword>
<reference evidence="3 4" key="1">
    <citation type="submission" date="2018-02" db="EMBL/GenBank/DDBJ databases">
        <title>Subsurface microbial communities from deep shales in Ohio and West Virginia, USA.</title>
        <authorList>
            <person name="Wrighton K."/>
        </authorList>
    </citation>
    <scope>NUCLEOTIDE SEQUENCE [LARGE SCALE GENOMIC DNA]</scope>
    <source>
        <strain evidence="3 4">OWC-G53F</strain>
    </source>
</reference>
<feature type="transmembrane region" description="Helical" evidence="1">
    <location>
        <begin position="152"/>
        <end position="171"/>
    </location>
</feature>
<dbReference type="AlphaFoldDB" id="A0A2S6H826"/>